<dbReference type="InterPro" id="IPR036249">
    <property type="entry name" value="Thioredoxin-like_sf"/>
</dbReference>
<dbReference type="Gene3D" id="3.30.70.20">
    <property type="match status" value="1"/>
</dbReference>
<protein>
    <submittedName>
        <fullName evidence="7">NADP-reducing hydrogenase subunit HndC</fullName>
        <ecNumber evidence="7">1.12.1.3</ecNumber>
    </submittedName>
</protein>
<dbReference type="CDD" id="cd02980">
    <property type="entry name" value="TRX_Fd_family"/>
    <property type="match status" value="1"/>
</dbReference>
<feature type="domain" description="4Fe-4S ferredoxin-type" evidence="6">
    <location>
        <begin position="559"/>
        <end position="588"/>
    </location>
</feature>
<keyword evidence="4" id="KW-0408">Iron</keyword>
<dbReference type="InterPro" id="IPR037207">
    <property type="entry name" value="Nuop51_4Fe4S-bd_sf"/>
</dbReference>
<keyword evidence="2" id="KW-0004">4Fe-4S</keyword>
<dbReference type="Pfam" id="PF10531">
    <property type="entry name" value="SLBB"/>
    <property type="match status" value="1"/>
</dbReference>
<dbReference type="InterPro" id="IPR011538">
    <property type="entry name" value="Nuo51_FMN-bd"/>
</dbReference>
<dbReference type="GO" id="GO:0010181">
    <property type="term" value="F:FMN binding"/>
    <property type="evidence" value="ECO:0007669"/>
    <property type="project" value="InterPro"/>
</dbReference>
<dbReference type="GO" id="GO:0046872">
    <property type="term" value="F:metal ion binding"/>
    <property type="evidence" value="ECO:0007669"/>
    <property type="project" value="UniProtKB-KW"/>
</dbReference>
<keyword evidence="7" id="KW-0560">Oxidoreductase</keyword>
<dbReference type="Gene3D" id="6.10.250.1450">
    <property type="match status" value="1"/>
</dbReference>
<dbReference type="PROSITE" id="PS00198">
    <property type="entry name" value="4FE4S_FER_1"/>
    <property type="match status" value="1"/>
</dbReference>
<dbReference type="PANTHER" id="PTHR43578">
    <property type="entry name" value="NADH-QUINONE OXIDOREDUCTASE SUBUNIT F"/>
    <property type="match status" value="1"/>
</dbReference>
<dbReference type="AlphaFoldDB" id="A0A1J5NA38"/>
<dbReference type="Pfam" id="PF13237">
    <property type="entry name" value="Fer4_10"/>
    <property type="match status" value="1"/>
</dbReference>
<dbReference type="PROSITE" id="PS51379">
    <property type="entry name" value="4FE4S_FER_2"/>
    <property type="match status" value="2"/>
</dbReference>
<dbReference type="InterPro" id="IPR017900">
    <property type="entry name" value="4Fe4S_Fe_S_CS"/>
</dbReference>
<dbReference type="SUPFAM" id="SSF142019">
    <property type="entry name" value="Nqo1 FMN-binding domain-like"/>
    <property type="match status" value="1"/>
</dbReference>
<dbReference type="InterPro" id="IPR019575">
    <property type="entry name" value="Nuop51_4Fe4S-bd"/>
</dbReference>
<dbReference type="InterPro" id="IPR001949">
    <property type="entry name" value="NADH-UbQ_OxRdtase_51kDa_CS"/>
</dbReference>
<dbReference type="SUPFAM" id="SSF142984">
    <property type="entry name" value="Nqo1 middle domain-like"/>
    <property type="match status" value="1"/>
</dbReference>
<name>A0A1J5NA38_NEOTH</name>
<dbReference type="FunFam" id="1.20.1440.230:FF:000001">
    <property type="entry name" value="Mitochondrial NADH dehydrogenase flavoprotein 1"/>
    <property type="match status" value="1"/>
</dbReference>
<evidence type="ECO:0000256" key="5">
    <source>
        <dbReference type="ARBA" id="ARBA00023014"/>
    </source>
</evidence>
<organism evidence="7 8">
    <name type="scientific">Neomoorella thermoacetica</name>
    <name type="common">Clostridium thermoaceticum</name>
    <dbReference type="NCBI Taxonomy" id="1525"/>
    <lineage>
        <taxon>Bacteria</taxon>
        <taxon>Bacillati</taxon>
        <taxon>Bacillota</taxon>
        <taxon>Clostridia</taxon>
        <taxon>Neomoorellales</taxon>
        <taxon>Neomoorellaceae</taxon>
        <taxon>Neomoorella</taxon>
    </lineage>
</organism>
<evidence type="ECO:0000256" key="1">
    <source>
        <dbReference type="ARBA" id="ARBA00007523"/>
    </source>
</evidence>
<dbReference type="FunFam" id="3.40.50.11540:FF:000001">
    <property type="entry name" value="NADH dehydrogenase [ubiquinone] flavoprotein 1, mitochondrial"/>
    <property type="match status" value="1"/>
</dbReference>
<dbReference type="EMBL" id="MDDC01000026">
    <property type="protein sequence ID" value="OIQ55256.1"/>
    <property type="molecule type" value="Genomic_DNA"/>
</dbReference>
<evidence type="ECO:0000256" key="3">
    <source>
        <dbReference type="ARBA" id="ARBA00022723"/>
    </source>
</evidence>
<dbReference type="Gene3D" id="1.20.1440.230">
    <property type="entry name" value="NADH-ubiquinone oxidoreductase 51kDa subunit, iron-sulphur binding domain"/>
    <property type="match status" value="1"/>
</dbReference>
<dbReference type="PROSITE" id="PS00645">
    <property type="entry name" value="COMPLEX1_51K_2"/>
    <property type="match status" value="1"/>
</dbReference>
<proteinExistence type="inferred from homology"/>
<dbReference type="Proteomes" id="UP000182811">
    <property type="component" value="Unassembled WGS sequence"/>
</dbReference>
<dbReference type="SUPFAM" id="SSF54862">
    <property type="entry name" value="4Fe-4S ferredoxins"/>
    <property type="match status" value="1"/>
</dbReference>
<evidence type="ECO:0000313" key="7">
    <source>
        <dbReference type="EMBL" id="OIQ55256.1"/>
    </source>
</evidence>
<dbReference type="InterPro" id="IPR037225">
    <property type="entry name" value="Nuo51_FMN-bd_sf"/>
</dbReference>
<evidence type="ECO:0000259" key="6">
    <source>
        <dbReference type="PROSITE" id="PS51379"/>
    </source>
</evidence>
<dbReference type="PANTHER" id="PTHR43578:SF3">
    <property type="entry name" value="NADH-QUINONE OXIDOREDUCTASE SUBUNIT F"/>
    <property type="match status" value="1"/>
</dbReference>
<reference evidence="7 8" key="1">
    <citation type="submission" date="2016-08" db="EMBL/GenBank/DDBJ databases">
        <title>Genome-based comparison of Moorella thermoacetic strains.</title>
        <authorList>
            <person name="Poehlein A."/>
            <person name="Bengelsdorf F.R."/>
            <person name="Esser C."/>
            <person name="Duerre P."/>
            <person name="Daniel R."/>
        </authorList>
    </citation>
    <scope>NUCLEOTIDE SEQUENCE [LARGE SCALE GENOMIC DNA]</scope>
    <source>
        <strain evidence="7 8">DSM 21394</strain>
    </source>
</reference>
<dbReference type="SUPFAM" id="SSF52833">
    <property type="entry name" value="Thioredoxin-like"/>
    <property type="match status" value="1"/>
</dbReference>
<dbReference type="Pfam" id="PF10589">
    <property type="entry name" value="NADH_4Fe-4S"/>
    <property type="match status" value="1"/>
</dbReference>
<comment type="caution">
    <text evidence="7">The sequence shown here is derived from an EMBL/GenBank/DDBJ whole genome shotgun (WGS) entry which is preliminary data.</text>
</comment>
<sequence>MQDLKEWRETLQRHRRVDRPVITVGMSTCGQAAGGDRVIAALEEVRARLGLQVDIRQTSCIGMCYAEPIVEITLPGKPRVFYGDVTPERVPGLIEKHLVQGEPVSEWALIQVPGEAAPYEGIPVITQSTYYGRQVRVVTSRLGLTDPESLEEYVATGGYEALEKVLGQMTPEQVIEEIKISGLRGRGGAGFPTGMKWSFTRQAPGDKKYVVCNADEGDPGAFMDRSVLEGDPFSVIEGMTIAAYAIGADEGYIYCRAEYPLAIKRLKMAIAAAEEKGLLGRNILGTSFNFDLHIKAGAGAFVCGEETALLASIEGKRGMPRVRPPFPAQQGLWGKPTNINNVETYANVPFIIKNDGQWFASMGTEKSKGTKVFCLTGKVKKTGLIEVPMGITLREIIFDIAGGIQDDRQFKAVQIGGPSGGCLPEDRLDLPVDYDSLNRAGAIMGSGGMVVMDENTCMVDVARFFLDFTQTESCGKCTPCREGTKRMLEILTRICEGKGKMEDLDTLETLARVVKNTALCGLGQTCPNPILSTLQYFRHEYEAHIKDKRCPAHSCQALLIFTIDAEKCTGCGACTRACPAGAISGEKKQPHQIDPALCIKCGSCMEKCKYGAISRL</sequence>
<feature type="domain" description="4Fe-4S ferredoxin-type" evidence="6">
    <location>
        <begin position="589"/>
        <end position="616"/>
    </location>
</feature>
<dbReference type="Pfam" id="PF01512">
    <property type="entry name" value="Complex1_51K"/>
    <property type="match status" value="1"/>
</dbReference>
<gene>
    <name evidence="7" type="primary">hndC_2</name>
    <name evidence="7" type="ORF">MOTE_24230</name>
</gene>
<dbReference type="InterPro" id="IPR019554">
    <property type="entry name" value="Soluble_ligand-bd"/>
</dbReference>
<evidence type="ECO:0000313" key="8">
    <source>
        <dbReference type="Proteomes" id="UP000182811"/>
    </source>
</evidence>
<dbReference type="Gene3D" id="3.10.20.600">
    <property type="match status" value="1"/>
</dbReference>
<accession>A0A1J5NA38</accession>
<keyword evidence="3" id="KW-0479">Metal-binding</keyword>
<dbReference type="SUPFAM" id="SSF140490">
    <property type="entry name" value="Nqo1C-terminal domain-like"/>
    <property type="match status" value="1"/>
</dbReference>
<dbReference type="NCBIfam" id="NF010120">
    <property type="entry name" value="PRK13596.1"/>
    <property type="match status" value="1"/>
</dbReference>
<evidence type="ECO:0000256" key="4">
    <source>
        <dbReference type="ARBA" id="ARBA00023004"/>
    </source>
</evidence>
<dbReference type="GO" id="GO:0051539">
    <property type="term" value="F:4 iron, 4 sulfur cluster binding"/>
    <property type="evidence" value="ECO:0007669"/>
    <property type="project" value="UniProtKB-KW"/>
</dbReference>
<evidence type="ECO:0000256" key="2">
    <source>
        <dbReference type="ARBA" id="ARBA00022485"/>
    </source>
</evidence>
<dbReference type="SMART" id="SM00928">
    <property type="entry name" value="NADH_4Fe-4S"/>
    <property type="match status" value="1"/>
</dbReference>
<dbReference type="GO" id="GO:0008137">
    <property type="term" value="F:NADH dehydrogenase (ubiquinone) activity"/>
    <property type="evidence" value="ECO:0007669"/>
    <property type="project" value="InterPro"/>
</dbReference>
<dbReference type="EC" id="1.12.1.3" evidence="7"/>
<dbReference type="InterPro" id="IPR017896">
    <property type="entry name" value="4Fe4S_Fe-S-bd"/>
</dbReference>
<comment type="similarity">
    <text evidence="1">Belongs to the complex I 51 kDa subunit family.</text>
</comment>
<dbReference type="Gene3D" id="3.40.30.10">
    <property type="entry name" value="Glutaredoxin"/>
    <property type="match status" value="1"/>
</dbReference>
<dbReference type="Gene3D" id="3.40.50.11540">
    <property type="entry name" value="NADH-ubiquinone oxidoreductase 51kDa subunit"/>
    <property type="match status" value="1"/>
</dbReference>
<keyword evidence="5" id="KW-0411">Iron-sulfur</keyword>
<dbReference type="GO" id="GO:0050583">
    <property type="term" value="F:hydrogen dehydrogenase (NADP+) activity"/>
    <property type="evidence" value="ECO:0007669"/>
    <property type="project" value="UniProtKB-EC"/>
</dbReference>